<name>A0A8S4RPM1_9NEOP</name>
<proteinExistence type="predicted"/>
<dbReference type="AlphaFoldDB" id="A0A8S4RPM1"/>
<gene>
    <name evidence="2" type="primary">jg23873</name>
    <name evidence="2" type="ORF">PAEG_LOCUS16148</name>
</gene>
<comment type="caution">
    <text evidence="2">The sequence shown here is derived from an EMBL/GenBank/DDBJ whole genome shotgun (WGS) entry which is preliminary data.</text>
</comment>
<accession>A0A8S4RPM1</accession>
<keyword evidence="3" id="KW-1185">Reference proteome</keyword>
<dbReference type="OrthoDB" id="6853757at2759"/>
<evidence type="ECO:0000313" key="2">
    <source>
        <dbReference type="EMBL" id="CAH2239442.1"/>
    </source>
</evidence>
<sequence>MRRAPSTPGKMAMPTWPPGSRRMLRDAALVRNNADTNSQPPVHFDTHIRIETGRPIDLLLAPIRRVSGEPRVHACNK</sequence>
<dbReference type="EMBL" id="CAKXAJ010025435">
    <property type="protein sequence ID" value="CAH2239442.1"/>
    <property type="molecule type" value="Genomic_DNA"/>
</dbReference>
<reference evidence="2" key="1">
    <citation type="submission" date="2022-03" db="EMBL/GenBank/DDBJ databases">
        <authorList>
            <person name="Lindestad O."/>
        </authorList>
    </citation>
    <scope>NUCLEOTIDE SEQUENCE</scope>
</reference>
<protein>
    <submittedName>
        <fullName evidence="2">Jg23873 protein</fullName>
    </submittedName>
</protein>
<feature type="region of interest" description="Disordered" evidence="1">
    <location>
        <begin position="1"/>
        <end position="20"/>
    </location>
</feature>
<evidence type="ECO:0000256" key="1">
    <source>
        <dbReference type="SAM" id="MobiDB-lite"/>
    </source>
</evidence>
<organism evidence="2 3">
    <name type="scientific">Pararge aegeria aegeria</name>
    <dbReference type="NCBI Taxonomy" id="348720"/>
    <lineage>
        <taxon>Eukaryota</taxon>
        <taxon>Metazoa</taxon>
        <taxon>Ecdysozoa</taxon>
        <taxon>Arthropoda</taxon>
        <taxon>Hexapoda</taxon>
        <taxon>Insecta</taxon>
        <taxon>Pterygota</taxon>
        <taxon>Neoptera</taxon>
        <taxon>Endopterygota</taxon>
        <taxon>Lepidoptera</taxon>
        <taxon>Glossata</taxon>
        <taxon>Ditrysia</taxon>
        <taxon>Papilionoidea</taxon>
        <taxon>Nymphalidae</taxon>
        <taxon>Satyrinae</taxon>
        <taxon>Satyrini</taxon>
        <taxon>Parargina</taxon>
        <taxon>Pararge</taxon>
    </lineage>
</organism>
<dbReference type="Proteomes" id="UP000838756">
    <property type="component" value="Unassembled WGS sequence"/>
</dbReference>
<evidence type="ECO:0000313" key="3">
    <source>
        <dbReference type="Proteomes" id="UP000838756"/>
    </source>
</evidence>